<accession>A0A645F4H7</accession>
<gene>
    <name evidence="2" type="ORF">SDC9_155704</name>
</gene>
<organism evidence="2">
    <name type="scientific">bioreactor metagenome</name>
    <dbReference type="NCBI Taxonomy" id="1076179"/>
    <lineage>
        <taxon>unclassified sequences</taxon>
        <taxon>metagenomes</taxon>
        <taxon>ecological metagenomes</taxon>
    </lineage>
</organism>
<comment type="caution">
    <text evidence="2">The sequence shown here is derived from an EMBL/GenBank/DDBJ whole genome shotgun (WGS) entry which is preliminary data.</text>
</comment>
<evidence type="ECO:0000313" key="2">
    <source>
        <dbReference type="EMBL" id="MPN08422.1"/>
    </source>
</evidence>
<dbReference type="EMBL" id="VSSQ01054466">
    <property type="protein sequence ID" value="MPN08422.1"/>
    <property type="molecule type" value="Genomic_DNA"/>
</dbReference>
<name>A0A645F4H7_9ZZZZ</name>
<proteinExistence type="predicted"/>
<reference evidence="2" key="1">
    <citation type="submission" date="2019-08" db="EMBL/GenBank/DDBJ databases">
        <authorList>
            <person name="Kucharzyk K."/>
            <person name="Murdoch R.W."/>
            <person name="Higgins S."/>
            <person name="Loffler F."/>
        </authorList>
    </citation>
    <scope>NUCLEOTIDE SEQUENCE</scope>
</reference>
<evidence type="ECO:0000256" key="1">
    <source>
        <dbReference type="SAM" id="MobiDB-lite"/>
    </source>
</evidence>
<feature type="compositionally biased region" description="Basic residues" evidence="1">
    <location>
        <begin position="41"/>
        <end position="50"/>
    </location>
</feature>
<sequence length="74" mass="9274">MRIERQRHRQRPGFRRQTNDFLQQLAMTAVDAVKNADRQRQRLRRKRPQFRRTADRQWQISHRRTQNHLLQSLQ</sequence>
<dbReference type="AlphaFoldDB" id="A0A645F4H7"/>
<protein>
    <submittedName>
        <fullName evidence="2">Uncharacterized protein</fullName>
    </submittedName>
</protein>
<feature type="region of interest" description="Disordered" evidence="1">
    <location>
        <begin position="33"/>
        <end position="74"/>
    </location>
</feature>